<name>A0A4Q9MWY4_9APHY</name>
<sequence length="274" mass="30498">MAASATPLGPETPEEVAAKLDFRANIWSVFQELYDDKWDQARWTAAVDRFRAAHDPATVQQFWTRAKLPTWDALEAQFRKGPPPFLRPGWTSPLLGKKVDLRWIDAGPFEHVKGTLDGWRDAKLLVIELWASCVTSLSPGVGYVREGEQTRLNCHGLTGRAFPPSQPCLAVFRDLSTLAQTRPEIKVITFNSEGIFTNAPIDVAAVKAFVASRDDMKYPIFIDTHRVAVNSIFQPGQNLSIPLAFVITPKDGVVRWIGNPEEMAAPLEYALRAA</sequence>
<reference evidence="1" key="1">
    <citation type="submission" date="2019-01" db="EMBL/GenBank/DDBJ databases">
        <title>Draft genome sequences of three monokaryotic isolates of the white-rot basidiomycete fungus Dichomitus squalens.</title>
        <authorList>
            <consortium name="DOE Joint Genome Institute"/>
            <person name="Lopez S.C."/>
            <person name="Andreopoulos B."/>
            <person name="Pangilinan J."/>
            <person name="Lipzen A."/>
            <person name="Riley R."/>
            <person name="Ahrendt S."/>
            <person name="Ng V."/>
            <person name="Barry K."/>
            <person name="Daum C."/>
            <person name="Grigoriev I.V."/>
            <person name="Hilden K.S."/>
            <person name="Makela M.R."/>
            <person name="de Vries R.P."/>
        </authorList>
    </citation>
    <scope>NUCLEOTIDE SEQUENCE [LARGE SCALE GENOMIC DNA]</scope>
    <source>
        <strain evidence="1">OM18370.1</strain>
    </source>
</reference>
<gene>
    <name evidence="1" type="ORF">BD311DRAFT_654155</name>
</gene>
<dbReference type="Gene3D" id="3.40.30.10">
    <property type="entry name" value="Glutaredoxin"/>
    <property type="match status" value="1"/>
</dbReference>
<accession>A0A4Q9MWY4</accession>
<dbReference type="EMBL" id="ML143394">
    <property type="protein sequence ID" value="TBU32570.1"/>
    <property type="molecule type" value="Genomic_DNA"/>
</dbReference>
<dbReference type="OrthoDB" id="2121326at2759"/>
<evidence type="ECO:0000313" key="1">
    <source>
        <dbReference type="EMBL" id="TBU32570.1"/>
    </source>
</evidence>
<dbReference type="Proteomes" id="UP000292957">
    <property type="component" value="Unassembled WGS sequence"/>
</dbReference>
<dbReference type="AlphaFoldDB" id="A0A4Q9MWY4"/>
<organism evidence="1">
    <name type="scientific">Dichomitus squalens</name>
    <dbReference type="NCBI Taxonomy" id="114155"/>
    <lineage>
        <taxon>Eukaryota</taxon>
        <taxon>Fungi</taxon>
        <taxon>Dikarya</taxon>
        <taxon>Basidiomycota</taxon>
        <taxon>Agaricomycotina</taxon>
        <taxon>Agaricomycetes</taxon>
        <taxon>Polyporales</taxon>
        <taxon>Polyporaceae</taxon>
        <taxon>Dichomitus</taxon>
    </lineage>
</organism>
<protein>
    <recommendedName>
        <fullName evidence="2">Thioredoxin domain-containing protein</fullName>
    </recommendedName>
</protein>
<evidence type="ECO:0008006" key="2">
    <source>
        <dbReference type="Google" id="ProtNLM"/>
    </source>
</evidence>
<proteinExistence type="predicted"/>